<keyword evidence="10" id="KW-0067">ATP-binding</keyword>
<dbReference type="InterPro" id="IPR036890">
    <property type="entry name" value="HATPase_C_sf"/>
</dbReference>
<keyword evidence="5" id="KW-0597">Phosphoprotein</keyword>
<dbReference type="Pfam" id="PF00512">
    <property type="entry name" value="HisKA"/>
    <property type="match status" value="1"/>
</dbReference>
<evidence type="ECO:0000256" key="11">
    <source>
        <dbReference type="ARBA" id="ARBA00022989"/>
    </source>
</evidence>
<evidence type="ECO:0000256" key="4">
    <source>
        <dbReference type="ARBA" id="ARBA00022475"/>
    </source>
</evidence>
<dbReference type="GO" id="GO:0016301">
    <property type="term" value="F:kinase activity"/>
    <property type="evidence" value="ECO:0007669"/>
    <property type="project" value="UniProtKB-KW"/>
</dbReference>
<dbReference type="PRINTS" id="PR00344">
    <property type="entry name" value="BCTRLSENSOR"/>
</dbReference>
<dbReference type="SMART" id="SM00304">
    <property type="entry name" value="HAMP"/>
    <property type="match status" value="1"/>
</dbReference>
<keyword evidence="13 14" id="KW-0472">Membrane</keyword>
<dbReference type="Pfam" id="PF00672">
    <property type="entry name" value="HAMP"/>
    <property type="match status" value="1"/>
</dbReference>
<evidence type="ECO:0000256" key="1">
    <source>
        <dbReference type="ARBA" id="ARBA00000085"/>
    </source>
</evidence>
<organism evidence="17 18">
    <name type="scientific">Paenibacillus hunanensis</name>
    <dbReference type="NCBI Taxonomy" id="539262"/>
    <lineage>
        <taxon>Bacteria</taxon>
        <taxon>Bacillati</taxon>
        <taxon>Bacillota</taxon>
        <taxon>Bacilli</taxon>
        <taxon>Bacillales</taxon>
        <taxon>Paenibacillaceae</taxon>
        <taxon>Paenibacillus</taxon>
    </lineage>
</organism>
<evidence type="ECO:0000256" key="10">
    <source>
        <dbReference type="ARBA" id="ARBA00022840"/>
    </source>
</evidence>
<keyword evidence="6" id="KW-0808">Transferase</keyword>
<dbReference type="Gene3D" id="1.10.287.130">
    <property type="match status" value="1"/>
</dbReference>
<dbReference type="CDD" id="cd06225">
    <property type="entry name" value="HAMP"/>
    <property type="match status" value="1"/>
</dbReference>
<keyword evidence="18" id="KW-1185">Reference proteome</keyword>
<evidence type="ECO:0000256" key="6">
    <source>
        <dbReference type="ARBA" id="ARBA00022679"/>
    </source>
</evidence>
<dbReference type="SUPFAM" id="SSF47384">
    <property type="entry name" value="Homodimeric domain of signal transducing histidine kinase"/>
    <property type="match status" value="1"/>
</dbReference>
<dbReference type="EC" id="2.7.13.3" evidence="3"/>
<evidence type="ECO:0000256" key="14">
    <source>
        <dbReference type="SAM" id="Phobius"/>
    </source>
</evidence>
<dbReference type="PROSITE" id="PS50885">
    <property type="entry name" value="HAMP"/>
    <property type="match status" value="1"/>
</dbReference>
<keyword evidence="4" id="KW-1003">Cell membrane</keyword>
<dbReference type="InterPro" id="IPR036097">
    <property type="entry name" value="HisK_dim/P_sf"/>
</dbReference>
<dbReference type="SUPFAM" id="SSF55874">
    <property type="entry name" value="ATPase domain of HSP90 chaperone/DNA topoisomerase II/histidine kinase"/>
    <property type="match status" value="1"/>
</dbReference>
<reference evidence="17 18" key="1">
    <citation type="submission" date="2023-07" db="EMBL/GenBank/DDBJ databases">
        <title>Genomic Encyclopedia of Type Strains, Phase IV (KMG-IV): sequencing the most valuable type-strain genomes for metagenomic binning, comparative biology and taxonomic classification.</title>
        <authorList>
            <person name="Goeker M."/>
        </authorList>
    </citation>
    <scope>NUCLEOTIDE SEQUENCE [LARGE SCALE GENOMIC DNA]</scope>
    <source>
        <strain evidence="17 18">DSM 22170</strain>
    </source>
</reference>
<gene>
    <name evidence="17" type="ORF">JOC58_002631</name>
</gene>
<comment type="caution">
    <text evidence="17">The sequence shown here is derived from an EMBL/GenBank/DDBJ whole genome shotgun (WGS) entry which is preliminary data.</text>
</comment>
<dbReference type="SMART" id="SM00388">
    <property type="entry name" value="HisKA"/>
    <property type="match status" value="1"/>
</dbReference>
<sequence length="377" mass="43636">MVIKWNKLRLPVKFRRSIQLRLLFSCVITFIITYAIVFVAFYTTYLLSTVIPQLKSIAPFYGVLIIVLFMCIFVATFYILTRRMVYDLVNLEKGLATIAEGDMGYRIPTEREDELGRVIQSVNTMAEQLQQKITQEREIENSKMELITGISHDLRTPLTSIIGYIELLQSASFRNEEEYQRFVQNAHSKAIHLKKMLDDLFEYTRLAWKEAQLHRETVDLTQMVNQLYFEFEPIAHEMGITTVKHIIPTPIYTQVDSEKIARAIDNLLSNALRYSLTPSTIQIAMKQTDTRIMIEIANEGMPLTKEQERRLFERFYKVDPSRHDHGMQSGTGLGLSIARSIVELHGGELHFTHLGKWFTFTIELPLLTSENTDGVEE</sequence>
<comment type="subcellular location">
    <subcellularLocation>
        <location evidence="2">Cell membrane</location>
        <topology evidence="2">Multi-pass membrane protein</topology>
    </subcellularLocation>
</comment>
<comment type="catalytic activity">
    <reaction evidence="1">
        <text>ATP + protein L-histidine = ADP + protein N-phospho-L-histidine.</text>
        <dbReference type="EC" id="2.7.13.3"/>
    </reaction>
</comment>
<dbReference type="CDD" id="cd00082">
    <property type="entry name" value="HisKA"/>
    <property type="match status" value="1"/>
</dbReference>
<evidence type="ECO:0000256" key="5">
    <source>
        <dbReference type="ARBA" id="ARBA00022553"/>
    </source>
</evidence>
<evidence type="ECO:0000256" key="2">
    <source>
        <dbReference type="ARBA" id="ARBA00004651"/>
    </source>
</evidence>
<keyword evidence="11 14" id="KW-1133">Transmembrane helix</keyword>
<dbReference type="InterPro" id="IPR005467">
    <property type="entry name" value="His_kinase_dom"/>
</dbReference>
<name>A0ABU1IZP9_9BACL</name>
<evidence type="ECO:0000259" key="16">
    <source>
        <dbReference type="PROSITE" id="PS50885"/>
    </source>
</evidence>
<evidence type="ECO:0000256" key="13">
    <source>
        <dbReference type="ARBA" id="ARBA00023136"/>
    </source>
</evidence>
<keyword evidence="12" id="KW-0902">Two-component regulatory system</keyword>
<dbReference type="PANTHER" id="PTHR45528:SF8">
    <property type="entry name" value="HISTIDINE KINASE"/>
    <property type="match status" value="1"/>
</dbReference>
<evidence type="ECO:0000313" key="17">
    <source>
        <dbReference type="EMBL" id="MDR6244734.1"/>
    </source>
</evidence>
<dbReference type="Gene3D" id="3.30.565.10">
    <property type="entry name" value="Histidine kinase-like ATPase, C-terminal domain"/>
    <property type="match status" value="1"/>
</dbReference>
<dbReference type="PROSITE" id="PS50109">
    <property type="entry name" value="HIS_KIN"/>
    <property type="match status" value="1"/>
</dbReference>
<dbReference type="Pfam" id="PF02518">
    <property type="entry name" value="HATPase_c"/>
    <property type="match status" value="1"/>
</dbReference>
<evidence type="ECO:0000256" key="9">
    <source>
        <dbReference type="ARBA" id="ARBA00022777"/>
    </source>
</evidence>
<evidence type="ECO:0000259" key="15">
    <source>
        <dbReference type="PROSITE" id="PS50109"/>
    </source>
</evidence>
<dbReference type="InterPro" id="IPR050398">
    <property type="entry name" value="HssS/ArlS-like"/>
</dbReference>
<dbReference type="InterPro" id="IPR003661">
    <property type="entry name" value="HisK_dim/P_dom"/>
</dbReference>
<protein>
    <recommendedName>
        <fullName evidence="3">histidine kinase</fullName>
        <ecNumber evidence="3">2.7.13.3</ecNumber>
    </recommendedName>
</protein>
<dbReference type="InterPro" id="IPR004358">
    <property type="entry name" value="Sig_transdc_His_kin-like_C"/>
</dbReference>
<evidence type="ECO:0000256" key="8">
    <source>
        <dbReference type="ARBA" id="ARBA00022741"/>
    </source>
</evidence>
<dbReference type="InterPro" id="IPR003660">
    <property type="entry name" value="HAMP_dom"/>
</dbReference>
<feature type="domain" description="Histidine kinase" evidence="15">
    <location>
        <begin position="149"/>
        <end position="368"/>
    </location>
</feature>
<keyword evidence="7 14" id="KW-0812">Transmembrane</keyword>
<proteinExistence type="predicted"/>
<dbReference type="Proteomes" id="UP001185028">
    <property type="component" value="Unassembled WGS sequence"/>
</dbReference>
<dbReference type="RefSeq" id="WP_229685861.1">
    <property type="nucleotide sequence ID" value="NZ_BMMB01000007.1"/>
</dbReference>
<evidence type="ECO:0000256" key="12">
    <source>
        <dbReference type="ARBA" id="ARBA00023012"/>
    </source>
</evidence>
<dbReference type="SUPFAM" id="SSF158472">
    <property type="entry name" value="HAMP domain-like"/>
    <property type="match status" value="1"/>
</dbReference>
<dbReference type="Gene3D" id="6.10.340.10">
    <property type="match status" value="1"/>
</dbReference>
<evidence type="ECO:0000256" key="3">
    <source>
        <dbReference type="ARBA" id="ARBA00012438"/>
    </source>
</evidence>
<evidence type="ECO:0000313" key="18">
    <source>
        <dbReference type="Proteomes" id="UP001185028"/>
    </source>
</evidence>
<dbReference type="InterPro" id="IPR003594">
    <property type="entry name" value="HATPase_dom"/>
</dbReference>
<keyword evidence="8" id="KW-0547">Nucleotide-binding</keyword>
<feature type="transmembrane region" description="Helical" evidence="14">
    <location>
        <begin position="57"/>
        <end position="80"/>
    </location>
</feature>
<keyword evidence="9 17" id="KW-0418">Kinase</keyword>
<dbReference type="CDD" id="cd00075">
    <property type="entry name" value="HATPase"/>
    <property type="match status" value="1"/>
</dbReference>
<accession>A0ABU1IZP9</accession>
<evidence type="ECO:0000256" key="7">
    <source>
        <dbReference type="ARBA" id="ARBA00022692"/>
    </source>
</evidence>
<dbReference type="SMART" id="SM00387">
    <property type="entry name" value="HATPase_c"/>
    <property type="match status" value="1"/>
</dbReference>
<feature type="domain" description="HAMP" evidence="16">
    <location>
        <begin position="82"/>
        <end position="134"/>
    </location>
</feature>
<dbReference type="PANTHER" id="PTHR45528">
    <property type="entry name" value="SENSOR HISTIDINE KINASE CPXA"/>
    <property type="match status" value="1"/>
</dbReference>
<feature type="transmembrane region" description="Helical" evidence="14">
    <location>
        <begin position="20"/>
        <end position="45"/>
    </location>
</feature>
<dbReference type="EMBL" id="JAVDQH010000009">
    <property type="protein sequence ID" value="MDR6244734.1"/>
    <property type="molecule type" value="Genomic_DNA"/>
</dbReference>